<dbReference type="RefSeq" id="WP_290142148.1">
    <property type="nucleotide sequence ID" value="NZ_CP101620.1"/>
</dbReference>
<organism evidence="1 2">
    <name type="scientific">Allocoprobacillus halotolerans</name>
    <dbReference type="NCBI Taxonomy" id="2944914"/>
    <lineage>
        <taxon>Bacteria</taxon>
        <taxon>Bacillati</taxon>
        <taxon>Bacillota</taxon>
        <taxon>Erysipelotrichia</taxon>
        <taxon>Erysipelotrichales</taxon>
        <taxon>Erysipelotrichaceae</taxon>
        <taxon>Allocoprobacillus</taxon>
    </lineage>
</organism>
<keyword evidence="2" id="KW-1185">Reference proteome</keyword>
<dbReference type="Proteomes" id="UP001060112">
    <property type="component" value="Chromosome"/>
</dbReference>
<evidence type="ECO:0000313" key="2">
    <source>
        <dbReference type="Proteomes" id="UP001060112"/>
    </source>
</evidence>
<name>A0ABY5I5U4_9FIRM</name>
<protein>
    <submittedName>
        <fullName evidence="1">Uncharacterized protein</fullName>
    </submittedName>
</protein>
<dbReference type="EMBL" id="CP101620">
    <property type="protein sequence ID" value="UTY40701.1"/>
    <property type="molecule type" value="Genomic_DNA"/>
</dbReference>
<accession>A0ABY5I5U4</accession>
<sequence length="57" mass="6336">MGDPDKLAALLLKVVNSSCSPLHLPVGEDAVETMEQYCQKINADIDLWKEKAKKTSY</sequence>
<proteinExistence type="predicted"/>
<reference evidence="1" key="1">
    <citation type="submission" date="2022-07" db="EMBL/GenBank/DDBJ databases">
        <title>Faecal culturing of patients with breast cancer.</title>
        <authorList>
            <person name="Teng N.M.Y."/>
            <person name="Kiu R."/>
            <person name="Evans R."/>
            <person name="Baker D.J."/>
            <person name="Zenner C."/>
            <person name="Robinson S.D."/>
            <person name="Hall L.J."/>
        </authorList>
    </citation>
    <scope>NUCLEOTIDE SEQUENCE</scope>
    <source>
        <strain evidence="1">LH1062</strain>
    </source>
</reference>
<gene>
    <name evidence="1" type="ORF">NMU03_08080</name>
</gene>
<evidence type="ECO:0000313" key="1">
    <source>
        <dbReference type="EMBL" id="UTY40701.1"/>
    </source>
</evidence>